<feature type="DNA-binding region" description="Homeobox" evidence="9">
    <location>
        <begin position="192"/>
        <end position="251"/>
    </location>
</feature>
<feature type="domain" description="START" evidence="13">
    <location>
        <begin position="380"/>
        <end position="437"/>
    </location>
</feature>
<feature type="region of interest" description="Disordered" evidence="11">
    <location>
        <begin position="155"/>
        <end position="200"/>
    </location>
</feature>
<accession>A0AA38CRP2</accession>
<evidence type="ECO:0000256" key="1">
    <source>
        <dbReference type="ARBA" id="ARBA00004123"/>
    </source>
</evidence>
<gene>
    <name evidence="14" type="ORF">KI387_013402</name>
</gene>
<dbReference type="GO" id="GO:0008289">
    <property type="term" value="F:lipid binding"/>
    <property type="evidence" value="ECO:0007669"/>
    <property type="project" value="InterPro"/>
</dbReference>
<evidence type="ECO:0000313" key="14">
    <source>
        <dbReference type="EMBL" id="KAH9301819.1"/>
    </source>
</evidence>
<dbReference type="InterPro" id="IPR042160">
    <property type="entry name" value="HD-Zip_IV"/>
</dbReference>
<sequence>MQRMRMQKAILNPRPEHFPNNEEQPPAIPECFTPNFIDHLHRSFNGPQLAAIQCAAMHTAAGTNGVGSARRQEPWPFTLVQGPPGTGKTHTVWGMLNVIHLVQYRHYYGALLKKLAPESYRQSYNNANSIDSIGTGSIDDVLQSMDRTLFRGQISTQAQAQEDSTREENESKSGSGHMEGGSGEDQDAADQQLQQNHRHTARQIQEMESLFKECPHPDDKQRQRLSIELGLKPRQVKFWFQNRRTQMKAQQDRTDNAILRVENDSLRNENLTLREAVSNVICPNCGGHSLVGDLFYREQHLRLENSRLKDELDRVSCIASKYLGRSIPTLAPITAPQLLTSSLDLGMGSFGKQAALHSNHEILPFTPFSDLSVTSGGGFMDMDKSLALQLAMSCTEELIRMAKTDEPLWLTTNGMALKRFCIRMNMTGYFCGAWGSI</sequence>
<proteinExistence type="inferred from homology"/>
<reference evidence="14 15" key="1">
    <citation type="journal article" date="2021" name="Nat. Plants">
        <title>The Taxus genome provides insights into paclitaxel biosynthesis.</title>
        <authorList>
            <person name="Xiong X."/>
            <person name="Gou J."/>
            <person name="Liao Q."/>
            <person name="Li Y."/>
            <person name="Zhou Q."/>
            <person name="Bi G."/>
            <person name="Li C."/>
            <person name="Du R."/>
            <person name="Wang X."/>
            <person name="Sun T."/>
            <person name="Guo L."/>
            <person name="Liang H."/>
            <person name="Lu P."/>
            <person name="Wu Y."/>
            <person name="Zhang Z."/>
            <person name="Ro D.K."/>
            <person name="Shang Y."/>
            <person name="Huang S."/>
            <person name="Yan J."/>
        </authorList>
    </citation>
    <scope>NUCLEOTIDE SEQUENCE [LARGE SCALE GENOMIC DNA]</scope>
    <source>
        <strain evidence="14">Ta-2019</strain>
    </source>
</reference>
<evidence type="ECO:0000256" key="9">
    <source>
        <dbReference type="PROSITE-ProRule" id="PRU00108"/>
    </source>
</evidence>
<dbReference type="GO" id="GO:0005634">
    <property type="term" value="C:nucleus"/>
    <property type="evidence" value="ECO:0007669"/>
    <property type="project" value="UniProtKB-SubCell"/>
</dbReference>
<evidence type="ECO:0000256" key="6">
    <source>
        <dbReference type="ARBA" id="ARBA00023155"/>
    </source>
</evidence>
<dbReference type="FunFam" id="1.10.10.60:FF:000229">
    <property type="entry name" value="Homeobox-leucine zipper protein HDG1"/>
    <property type="match status" value="1"/>
</dbReference>
<dbReference type="InterPro" id="IPR001356">
    <property type="entry name" value="HD"/>
</dbReference>
<keyword evidence="3" id="KW-0805">Transcription regulation</keyword>
<evidence type="ECO:0000259" key="12">
    <source>
        <dbReference type="PROSITE" id="PS50071"/>
    </source>
</evidence>
<dbReference type="InterPro" id="IPR002913">
    <property type="entry name" value="START_lipid-bd_dom"/>
</dbReference>
<comment type="subcellular location">
    <subcellularLocation>
        <location evidence="1 9 10">Nucleus</location>
    </subcellularLocation>
</comment>
<evidence type="ECO:0000259" key="13">
    <source>
        <dbReference type="PROSITE" id="PS50848"/>
    </source>
</evidence>
<keyword evidence="8 9" id="KW-0539">Nucleus</keyword>
<keyword evidence="5 9" id="KW-0238">DNA-binding</keyword>
<dbReference type="InterPro" id="IPR027417">
    <property type="entry name" value="P-loop_NTPase"/>
</dbReference>
<evidence type="ECO:0000256" key="11">
    <source>
        <dbReference type="SAM" id="MobiDB-lite"/>
    </source>
</evidence>
<evidence type="ECO:0000256" key="3">
    <source>
        <dbReference type="ARBA" id="ARBA00023015"/>
    </source>
</evidence>
<evidence type="ECO:0000256" key="4">
    <source>
        <dbReference type="ARBA" id="ARBA00023054"/>
    </source>
</evidence>
<dbReference type="CDD" id="cd00086">
    <property type="entry name" value="homeodomain"/>
    <property type="match status" value="1"/>
</dbReference>
<keyword evidence="4" id="KW-0175">Coiled coil</keyword>
<evidence type="ECO:0000256" key="8">
    <source>
        <dbReference type="ARBA" id="ARBA00023242"/>
    </source>
</evidence>
<dbReference type="SMART" id="SM00389">
    <property type="entry name" value="HOX"/>
    <property type="match status" value="1"/>
</dbReference>
<dbReference type="GO" id="GO:0000981">
    <property type="term" value="F:DNA-binding transcription factor activity, RNA polymerase II-specific"/>
    <property type="evidence" value="ECO:0007669"/>
    <property type="project" value="InterPro"/>
</dbReference>
<keyword evidence="15" id="KW-1185">Reference proteome</keyword>
<keyword evidence="6 9" id="KW-0371">Homeobox</keyword>
<dbReference type="InterPro" id="IPR017970">
    <property type="entry name" value="Homeobox_CS"/>
</dbReference>
<dbReference type="AlphaFoldDB" id="A0AA38CRP2"/>
<evidence type="ECO:0000256" key="10">
    <source>
        <dbReference type="RuleBase" id="RU000682"/>
    </source>
</evidence>
<comment type="similarity">
    <text evidence="2">Belongs to the HD-ZIP homeobox family. Class IV subfamily.</text>
</comment>
<evidence type="ECO:0000256" key="7">
    <source>
        <dbReference type="ARBA" id="ARBA00023163"/>
    </source>
</evidence>
<dbReference type="GO" id="GO:0003677">
    <property type="term" value="F:DNA binding"/>
    <property type="evidence" value="ECO:0007669"/>
    <property type="project" value="UniProtKB-UniRule"/>
</dbReference>
<comment type="caution">
    <text evidence="14">The sequence shown here is derived from an EMBL/GenBank/DDBJ whole genome shotgun (WGS) entry which is preliminary data.</text>
</comment>
<organism evidence="14 15">
    <name type="scientific">Taxus chinensis</name>
    <name type="common">Chinese yew</name>
    <name type="synonym">Taxus wallichiana var. chinensis</name>
    <dbReference type="NCBI Taxonomy" id="29808"/>
    <lineage>
        <taxon>Eukaryota</taxon>
        <taxon>Viridiplantae</taxon>
        <taxon>Streptophyta</taxon>
        <taxon>Embryophyta</taxon>
        <taxon>Tracheophyta</taxon>
        <taxon>Spermatophyta</taxon>
        <taxon>Pinopsida</taxon>
        <taxon>Pinidae</taxon>
        <taxon>Conifers II</taxon>
        <taxon>Cupressales</taxon>
        <taxon>Taxaceae</taxon>
        <taxon>Taxus</taxon>
    </lineage>
</organism>
<dbReference type="PROSITE" id="PS00027">
    <property type="entry name" value="HOMEOBOX_1"/>
    <property type="match status" value="1"/>
</dbReference>
<dbReference type="Gene3D" id="1.10.10.60">
    <property type="entry name" value="Homeodomain-like"/>
    <property type="match status" value="1"/>
</dbReference>
<feature type="domain" description="Homeobox" evidence="12">
    <location>
        <begin position="190"/>
        <end position="250"/>
    </location>
</feature>
<dbReference type="PROSITE" id="PS50848">
    <property type="entry name" value="START"/>
    <property type="match status" value="1"/>
</dbReference>
<name>A0AA38CRP2_TAXCH</name>
<evidence type="ECO:0000256" key="2">
    <source>
        <dbReference type="ARBA" id="ARBA00006789"/>
    </source>
</evidence>
<dbReference type="Proteomes" id="UP000824469">
    <property type="component" value="Unassembled WGS sequence"/>
</dbReference>
<dbReference type="PANTHER" id="PTHR45654">
    <property type="entry name" value="HOMEOBOX-LEUCINE ZIPPER PROTEIN MERISTEM L1"/>
    <property type="match status" value="1"/>
</dbReference>
<dbReference type="SUPFAM" id="SSF46689">
    <property type="entry name" value="Homeodomain-like"/>
    <property type="match status" value="1"/>
</dbReference>
<dbReference type="GO" id="GO:0004386">
    <property type="term" value="F:helicase activity"/>
    <property type="evidence" value="ECO:0007669"/>
    <property type="project" value="InterPro"/>
</dbReference>
<dbReference type="PROSITE" id="PS50071">
    <property type="entry name" value="HOMEOBOX_2"/>
    <property type="match status" value="1"/>
</dbReference>
<dbReference type="EMBL" id="JAHRHJ020000009">
    <property type="protein sequence ID" value="KAH9301819.1"/>
    <property type="molecule type" value="Genomic_DNA"/>
</dbReference>
<protein>
    <submittedName>
        <fullName evidence="14">Uncharacterized protein</fullName>
    </submittedName>
</protein>
<evidence type="ECO:0000256" key="5">
    <source>
        <dbReference type="ARBA" id="ARBA00023125"/>
    </source>
</evidence>
<keyword evidence="7" id="KW-0804">Transcription</keyword>
<dbReference type="Pfam" id="PF00046">
    <property type="entry name" value="Homeodomain"/>
    <property type="match status" value="1"/>
</dbReference>
<evidence type="ECO:0000313" key="15">
    <source>
        <dbReference type="Proteomes" id="UP000824469"/>
    </source>
</evidence>
<dbReference type="Gene3D" id="3.40.50.300">
    <property type="entry name" value="P-loop containing nucleotide triphosphate hydrolases"/>
    <property type="match status" value="1"/>
</dbReference>
<dbReference type="InterPro" id="IPR009057">
    <property type="entry name" value="Homeodomain-like_sf"/>
</dbReference>
<dbReference type="PANTHER" id="PTHR45654:SF11">
    <property type="entry name" value="HOMEOBOX-LEUCINE ZIPPER PROTEIN HDG5"/>
    <property type="match status" value="1"/>
</dbReference>
<dbReference type="SUPFAM" id="SSF52540">
    <property type="entry name" value="P-loop containing nucleoside triphosphate hydrolases"/>
    <property type="match status" value="1"/>
</dbReference>